<dbReference type="InterPro" id="IPR036249">
    <property type="entry name" value="Thioredoxin-like_sf"/>
</dbReference>
<keyword evidence="3" id="KW-0676">Redox-active center</keyword>
<gene>
    <name evidence="6" type="ORF">GS399_05155</name>
</gene>
<dbReference type="InterPro" id="IPR013766">
    <property type="entry name" value="Thioredoxin_domain"/>
</dbReference>
<keyword evidence="4" id="KW-1133">Transmembrane helix</keyword>
<feature type="domain" description="Thioredoxin" evidence="5">
    <location>
        <begin position="47"/>
        <end position="186"/>
    </location>
</feature>
<dbReference type="PROSITE" id="PS00194">
    <property type="entry name" value="THIOREDOXIN_1"/>
    <property type="match status" value="1"/>
</dbReference>
<evidence type="ECO:0000313" key="7">
    <source>
        <dbReference type="Proteomes" id="UP000466586"/>
    </source>
</evidence>
<keyword evidence="7" id="KW-1185">Reference proteome</keyword>
<keyword evidence="4" id="KW-0472">Membrane</keyword>
<proteinExistence type="predicted"/>
<dbReference type="InterPro" id="IPR050553">
    <property type="entry name" value="Thioredoxin_ResA/DsbE_sf"/>
</dbReference>
<dbReference type="GO" id="GO:0030313">
    <property type="term" value="C:cell envelope"/>
    <property type="evidence" value="ECO:0007669"/>
    <property type="project" value="UniProtKB-SubCell"/>
</dbReference>
<comment type="caution">
    <text evidence="6">The sequence shown here is derived from an EMBL/GenBank/DDBJ whole genome shotgun (WGS) entry which is preliminary data.</text>
</comment>
<dbReference type="PANTHER" id="PTHR42852">
    <property type="entry name" value="THIOL:DISULFIDE INTERCHANGE PROTEIN DSBE"/>
    <property type="match status" value="1"/>
</dbReference>
<accession>A0A7K1Y6Z9</accession>
<evidence type="ECO:0000256" key="3">
    <source>
        <dbReference type="ARBA" id="ARBA00023284"/>
    </source>
</evidence>
<dbReference type="Pfam" id="PF08534">
    <property type="entry name" value="Redoxin"/>
    <property type="match status" value="1"/>
</dbReference>
<keyword evidence="4" id="KW-0812">Transmembrane</keyword>
<dbReference type="Proteomes" id="UP000466586">
    <property type="component" value="Unassembled WGS sequence"/>
</dbReference>
<dbReference type="AlphaFoldDB" id="A0A7K1Y6Z9"/>
<name>A0A7K1Y6Z9_9SPHI</name>
<dbReference type="EMBL" id="WVHT01000002">
    <property type="protein sequence ID" value="MXV50352.1"/>
    <property type="molecule type" value="Genomic_DNA"/>
</dbReference>
<evidence type="ECO:0000256" key="1">
    <source>
        <dbReference type="ARBA" id="ARBA00004196"/>
    </source>
</evidence>
<dbReference type="CDD" id="cd02966">
    <property type="entry name" value="TlpA_like_family"/>
    <property type="match status" value="1"/>
</dbReference>
<dbReference type="GO" id="GO:0017004">
    <property type="term" value="P:cytochrome complex assembly"/>
    <property type="evidence" value="ECO:0007669"/>
    <property type="project" value="UniProtKB-KW"/>
</dbReference>
<dbReference type="SUPFAM" id="SSF52833">
    <property type="entry name" value="Thioredoxin-like"/>
    <property type="match status" value="1"/>
</dbReference>
<evidence type="ECO:0000313" key="6">
    <source>
        <dbReference type="EMBL" id="MXV50352.1"/>
    </source>
</evidence>
<evidence type="ECO:0000256" key="2">
    <source>
        <dbReference type="ARBA" id="ARBA00022748"/>
    </source>
</evidence>
<evidence type="ECO:0000259" key="5">
    <source>
        <dbReference type="PROSITE" id="PS51352"/>
    </source>
</evidence>
<reference evidence="6 7" key="1">
    <citation type="submission" date="2019-11" db="EMBL/GenBank/DDBJ databases">
        <title>Pedobacter sp. HMF7647 Genome sequencing and assembly.</title>
        <authorList>
            <person name="Kang H."/>
            <person name="Kim H."/>
            <person name="Joh K."/>
        </authorList>
    </citation>
    <scope>NUCLEOTIDE SEQUENCE [LARGE SCALE GENOMIC DNA]</scope>
    <source>
        <strain evidence="6 7">HMF7647</strain>
    </source>
</reference>
<dbReference type="PROSITE" id="PS51352">
    <property type="entry name" value="THIOREDOXIN_2"/>
    <property type="match status" value="1"/>
</dbReference>
<dbReference type="Gene3D" id="3.40.30.10">
    <property type="entry name" value="Glutaredoxin"/>
    <property type="match status" value="1"/>
</dbReference>
<dbReference type="PANTHER" id="PTHR42852:SF17">
    <property type="entry name" value="THIOREDOXIN-LIKE PROTEIN HI_1115"/>
    <property type="match status" value="1"/>
</dbReference>
<protein>
    <submittedName>
        <fullName evidence="6">Redoxin family protein</fullName>
    </submittedName>
</protein>
<organism evidence="6 7">
    <name type="scientific">Hufsiella arboris</name>
    <dbReference type="NCBI Taxonomy" id="2695275"/>
    <lineage>
        <taxon>Bacteria</taxon>
        <taxon>Pseudomonadati</taxon>
        <taxon>Bacteroidota</taxon>
        <taxon>Sphingobacteriia</taxon>
        <taxon>Sphingobacteriales</taxon>
        <taxon>Sphingobacteriaceae</taxon>
        <taxon>Hufsiella</taxon>
    </lineage>
</organism>
<dbReference type="RefSeq" id="WP_160843529.1">
    <property type="nucleotide sequence ID" value="NZ_WVHT01000002.1"/>
</dbReference>
<dbReference type="InterPro" id="IPR013740">
    <property type="entry name" value="Redoxin"/>
</dbReference>
<sequence>MKSNYFVRGGLWPLGWVVRVFLLFVPVVLVQLFSVLGVCRVYGAGRVRIGERVPDVALFRDAGGKVVRLSGLRGKLVVLDFWASWCGPCVSRIPLVDSLQERYGSEVQFVTVTSQTESEVASFFKAYNGGKGSVVPWVVSDSELGGMFPHNTIPHYVWIDSAGVYRTFSQSVSDAGLREAFKKGRFKVQDLKDVELLPYDYKRPLFLSGNGGEAGRLDYYSLLTGFSEHLGSGSSILVDSVRMKITAHNCSLINLYWLAYCGGNPLRFQTFNTRVETMDSARVISGKVGLEYIDFLRKGGGYCYELLLPASMAAEGYRMMQADLARFFPYKPFIEKKEVPCLALVRTSSVDKLLPHDKEAEPVNDFKPASVVLRNFWLDAFTAYLSLRMSKLGLRVVNQTGLDHPVDMELGVLLSDLEATNKALAAYDLKLVKSTSVLETFVLRDGAGSLSASPVKRSE</sequence>
<dbReference type="GO" id="GO:0016491">
    <property type="term" value="F:oxidoreductase activity"/>
    <property type="evidence" value="ECO:0007669"/>
    <property type="project" value="InterPro"/>
</dbReference>
<evidence type="ECO:0000256" key="4">
    <source>
        <dbReference type="SAM" id="Phobius"/>
    </source>
</evidence>
<feature type="transmembrane region" description="Helical" evidence="4">
    <location>
        <begin position="20"/>
        <end position="42"/>
    </location>
</feature>
<keyword evidence="2" id="KW-0201">Cytochrome c-type biogenesis</keyword>
<comment type="subcellular location">
    <subcellularLocation>
        <location evidence="1">Cell envelope</location>
    </subcellularLocation>
</comment>
<dbReference type="InterPro" id="IPR017937">
    <property type="entry name" value="Thioredoxin_CS"/>
</dbReference>